<gene>
    <name evidence="9" type="ORF">H8E29_14700</name>
</gene>
<feature type="transmembrane region" description="Helical" evidence="8">
    <location>
        <begin position="95"/>
        <end position="113"/>
    </location>
</feature>
<feature type="transmembrane region" description="Helical" evidence="8">
    <location>
        <begin position="191"/>
        <end position="208"/>
    </location>
</feature>
<feature type="transmembrane region" description="Helical" evidence="8">
    <location>
        <begin position="125"/>
        <end position="141"/>
    </location>
</feature>
<dbReference type="PANTHER" id="PTHR30269:SF37">
    <property type="entry name" value="MEMBRANE TRANSPORTER PROTEIN"/>
    <property type="match status" value="1"/>
</dbReference>
<evidence type="ECO:0000313" key="10">
    <source>
        <dbReference type="Proteomes" id="UP000614469"/>
    </source>
</evidence>
<keyword evidence="7 8" id="KW-0472">Membrane</keyword>
<comment type="similarity">
    <text evidence="2 8">Belongs to the 4-toluene sulfonate uptake permease (TSUP) (TC 2.A.102) family.</text>
</comment>
<feature type="transmembrane region" description="Helical" evidence="8">
    <location>
        <begin position="71"/>
        <end position="89"/>
    </location>
</feature>
<dbReference type="InterPro" id="IPR002781">
    <property type="entry name" value="TM_pro_TauE-like"/>
</dbReference>
<evidence type="ECO:0000256" key="5">
    <source>
        <dbReference type="ARBA" id="ARBA00022692"/>
    </source>
</evidence>
<dbReference type="PANTHER" id="PTHR30269">
    <property type="entry name" value="TRANSMEMBRANE PROTEIN YFCA"/>
    <property type="match status" value="1"/>
</dbReference>
<name>A0A8J6TK45_9CHLR</name>
<keyword evidence="4 8" id="KW-1003">Cell membrane</keyword>
<keyword evidence="3" id="KW-0813">Transport</keyword>
<evidence type="ECO:0000256" key="1">
    <source>
        <dbReference type="ARBA" id="ARBA00004651"/>
    </source>
</evidence>
<feature type="transmembrane region" description="Helical" evidence="8">
    <location>
        <begin position="220"/>
        <end position="237"/>
    </location>
</feature>
<evidence type="ECO:0000256" key="4">
    <source>
        <dbReference type="ARBA" id="ARBA00022475"/>
    </source>
</evidence>
<sequence>MDASFLLVGGVIFLSAFTQGLSGFGVALVSMALLPGLIGIRASIALVALVGFVVDLGVLIRYWRSLQFQKILPLILASFIGVPIGIIVLRRLDEGITLAILGGILAGYALYALSGLRLPELKGRAWAYGAGFIGGLLGGAYNTPGPPIIMYASCKKWPPKVFKGNLQSFFLQNSVIVLIGHWLSGNFTADIWALFWRGLPWLLAGMLAGLSMDRWINPELFRKVILILLVVMGIRLIF</sequence>
<accession>A0A8J6TK45</accession>
<dbReference type="Pfam" id="PF01925">
    <property type="entry name" value="TauE"/>
    <property type="match status" value="1"/>
</dbReference>
<dbReference type="GO" id="GO:0005886">
    <property type="term" value="C:plasma membrane"/>
    <property type="evidence" value="ECO:0007669"/>
    <property type="project" value="UniProtKB-SubCell"/>
</dbReference>
<comment type="caution">
    <text evidence="9">The sequence shown here is derived from an EMBL/GenBank/DDBJ whole genome shotgun (WGS) entry which is preliminary data.</text>
</comment>
<keyword evidence="5 8" id="KW-0812">Transmembrane</keyword>
<proteinExistence type="inferred from homology"/>
<dbReference type="Proteomes" id="UP000614469">
    <property type="component" value="Unassembled WGS sequence"/>
</dbReference>
<evidence type="ECO:0000256" key="6">
    <source>
        <dbReference type="ARBA" id="ARBA00022989"/>
    </source>
</evidence>
<dbReference type="AlphaFoldDB" id="A0A8J6TK45"/>
<evidence type="ECO:0000256" key="7">
    <source>
        <dbReference type="ARBA" id="ARBA00023136"/>
    </source>
</evidence>
<organism evidence="9 10">
    <name type="scientific">Candidatus Desulfolinea nitratireducens</name>
    <dbReference type="NCBI Taxonomy" id="2841698"/>
    <lineage>
        <taxon>Bacteria</taxon>
        <taxon>Bacillati</taxon>
        <taxon>Chloroflexota</taxon>
        <taxon>Anaerolineae</taxon>
        <taxon>Anaerolineales</taxon>
        <taxon>Anaerolineales incertae sedis</taxon>
        <taxon>Candidatus Desulfolinea</taxon>
    </lineage>
</organism>
<evidence type="ECO:0000256" key="8">
    <source>
        <dbReference type="RuleBase" id="RU363041"/>
    </source>
</evidence>
<keyword evidence="6 8" id="KW-1133">Transmembrane helix</keyword>
<protein>
    <recommendedName>
        <fullName evidence="8">Probable membrane transporter protein</fullName>
    </recommendedName>
</protein>
<comment type="subcellular location">
    <subcellularLocation>
        <location evidence="1 8">Cell membrane</location>
        <topology evidence="1 8">Multi-pass membrane protein</topology>
    </subcellularLocation>
</comment>
<reference evidence="9 10" key="1">
    <citation type="submission" date="2020-08" db="EMBL/GenBank/DDBJ databases">
        <title>Bridging the membrane lipid divide: bacteria of the FCB group superphylum have the potential to synthesize archaeal ether lipids.</title>
        <authorList>
            <person name="Villanueva L."/>
            <person name="Von Meijenfeldt F.A.B."/>
            <person name="Westbye A.B."/>
            <person name="Yadav S."/>
            <person name="Hopmans E.C."/>
            <person name="Dutilh B.E."/>
            <person name="Sinninghe Damste J.S."/>
        </authorList>
    </citation>
    <scope>NUCLEOTIDE SEQUENCE [LARGE SCALE GENOMIC DNA]</scope>
    <source>
        <strain evidence="9">NIOZ-UU36</strain>
    </source>
</reference>
<dbReference type="EMBL" id="JACNJN010000169">
    <property type="protein sequence ID" value="MBC8336509.1"/>
    <property type="molecule type" value="Genomic_DNA"/>
</dbReference>
<evidence type="ECO:0000256" key="3">
    <source>
        <dbReference type="ARBA" id="ARBA00022448"/>
    </source>
</evidence>
<evidence type="ECO:0000256" key="2">
    <source>
        <dbReference type="ARBA" id="ARBA00009142"/>
    </source>
</evidence>
<dbReference type="InterPro" id="IPR052017">
    <property type="entry name" value="TSUP"/>
</dbReference>
<evidence type="ECO:0000313" key="9">
    <source>
        <dbReference type="EMBL" id="MBC8336509.1"/>
    </source>
</evidence>
<feature type="transmembrane region" description="Helical" evidence="8">
    <location>
        <begin position="34"/>
        <end position="59"/>
    </location>
</feature>